<dbReference type="Pfam" id="PF21349">
    <property type="entry name" value="RUBY_RBDX"/>
    <property type="match status" value="1"/>
</dbReference>
<evidence type="ECO:0000256" key="2">
    <source>
        <dbReference type="ARBA" id="ARBA00022723"/>
    </source>
</evidence>
<comment type="cofactor">
    <cofactor evidence="1">
        <name>Fe(3+)</name>
        <dbReference type="ChEBI" id="CHEBI:29034"/>
    </cofactor>
</comment>
<comment type="caution">
    <text evidence="6">The sequence shown here is derived from an EMBL/GenBank/DDBJ whole genome shotgun (WGS) entry which is preliminary data.</text>
</comment>
<keyword evidence="2" id="KW-0479">Metal-binding</keyword>
<dbReference type="RefSeq" id="WP_170164408.1">
    <property type="nucleotide sequence ID" value="NZ_RJVG01000014.1"/>
</dbReference>
<evidence type="ECO:0000256" key="3">
    <source>
        <dbReference type="ARBA" id="ARBA00023004"/>
    </source>
</evidence>
<name>A0A3N1XBJ2_9FIRM</name>
<dbReference type="EMBL" id="RJVG01000014">
    <property type="protein sequence ID" value="ROR23461.1"/>
    <property type="molecule type" value="Genomic_DNA"/>
</dbReference>
<dbReference type="GO" id="GO:0046872">
    <property type="term" value="F:metal ion binding"/>
    <property type="evidence" value="ECO:0007669"/>
    <property type="project" value="UniProtKB-KW"/>
</dbReference>
<evidence type="ECO:0000259" key="4">
    <source>
        <dbReference type="Pfam" id="PF02915"/>
    </source>
</evidence>
<dbReference type="GO" id="GO:0016491">
    <property type="term" value="F:oxidoreductase activity"/>
    <property type="evidence" value="ECO:0007669"/>
    <property type="project" value="InterPro"/>
</dbReference>
<dbReference type="PANTHER" id="PTHR43865:SF1">
    <property type="entry name" value="RUBRERYTHRIN-RELATED"/>
    <property type="match status" value="1"/>
</dbReference>
<keyword evidence="3" id="KW-0408">Iron</keyword>
<evidence type="ECO:0000313" key="6">
    <source>
        <dbReference type="EMBL" id="ROR23461.1"/>
    </source>
</evidence>
<dbReference type="AlphaFoldDB" id="A0A3N1XBJ2"/>
<dbReference type="InterPro" id="IPR048574">
    <property type="entry name" value="RUBY_RBDX"/>
</dbReference>
<dbReference type="InterPro" id="IPR052364">
    <property type="entry name" value="Rubrerythrin"/>
</dbReference>
<dbReference type="Proteomes" id="UP000273083">
    <property type="component" value="Unassembled WGS sequence"/>
</dbReference>
<dbReference type="SUPFAM" id="SSF47240">
    <property type="entry name" value="Ferritin-like"/>
    <property type="match status" value="1"/>
</dbReference>
<sequence>MEFQKSQTYLNLQVALENELTTSGLYDLYRKRADQEVLLEVRNVFDTFSINAQFIAERLRRILNDGDTSTLQNLIDAANRELYAENNIYREFSRIAVEEGFNDLASLFNGIANIKLNHNITFQTLADDMENNQLFCKERESLWICLGCGNILSGDCAPEICPICEYPQGYYQFYRYL</sequence>
<keyword evidence="7" id="KW-1185">Reference proteome</keyword>
<dbReference type="Pfam" id="PF02915">
    <property type="entry name" value="Rubrerythrin"/>
    <property type="match status" value="1"/>
</dbReference>
<evidence type="ECO:0000313" key="7">
    <source>
        <dbReference type="Proteomes" id="UP000273083"/>
    </source>
</evidence>
<organism evidence="6 7">
    <name type="scientific">Mobilisporobacter senegalensis</name>
    <dbReference type="NCBI Taxonomy" id="1329262"/>
    <lineage>
        <taxon>Bacteria</taxon>
        <taxon>Bacillati</taxon>
        <taxon>Bacillota</taxon>
        <taxon>Clostridia</taxon>
        <taxon>Lachnospirales</taxon>
        <taxon>Lachnospiraceae</taxon>
        <taxon>Mobilisporobacter</taxon>
    </lineage>
</organism>
<dbReference type="InterPro" id="IPR003251">
    <property type="entry name" value="Rr_diiron-bd_dom"/>
</dbReference>
<dbReference type="SUPFAM" id="SSF57802">
    <property type="entry name" value="Rubredoxin-like"/>
    <property type="match status" value="1"/>
</dbReference>
<reference evidence="6 7" key="1">
    <citation type="submission" date="2018-11" db="EMBL/GenBank/DDBJ databases">
        <title>Genomic Encyclopedia of Type Strains, Phase IV (KMG-IV): sequencing the most valuable type-strain genomes for metagenomic binning, comparative biology and taxonomic classification.</title>
        <authorList>
            <person name="Goeker M."/>
        </authorList>
    </citation>
    <scope>NUCLEOTIDE SEQUENCE [LARGE SCALE GENOMIC DNA]</scope>
    <source>
        <strain evidence="6 7">DSM 26537</strain>
    </source>
</reference>
<dbReference type="Gene3D" id="2.20.28.10">
    <property type="match status" value="1"/>
</dbReference>
<evidence type="ECO:0000259" key="5">
    <source>
        <dbReference type="Pfam" id="PF21349"/>
    </source>
</evidence>
<dbReference type="InterPro" id="IPR009078">
    <property type="entry name" value="Ferritin-like_SF"/>
</dbReference>
<evidence type="ECO:0000256" key="1">
    <source>
        <dbReference type="ARBA" id="ARBA00001965"/>
    </source>
</evidence>
<protein>
    <submittedName>
        <fullName evidence="6">Rubrerythrin</fullName>
    </submittedName>
</protein>
<accession>A0A3N1XBJ2</accession>
<dbReference type="InterPro" id="IPR012347">
    <property type="entry name" value="Ferritin-like"/>
</dbReference>
<gene>
    <name evidence="6" type="ORF">EDD66_11469</name>
</gene>
<dbReference type="PANTHER" id="PTHR43865">
    <property type="entry name" value="RUBRERYTHRIN-RELATED"/>
    <property type="match status" value="1"/>
</dbReference>
<proteinExistence type="predicted"/>
<feature type="domain" description="Rubrerythrin diiron-binding" evidence="4">
    <location>
        <begin position="11"/>
        <end position="123"/>
    </location>
</feature>
<dbReference type="Gene3D" id="1.20.1260.10">
    <property type="match status" value="1"/>
</dbReference>
<feature type="domain" description="Rubrerythrin rubredoxin-like" evidence="5">
    <location>
        <begin position="143"/>
        <end position="171"/>
    </location>
</feature>